<comment type="caution">
    <text evidence="1">The sequence shown here is derived from an EMBL/GenBank/DDBJ whole genome shotgun (WGS) entry which is preliminary data.</text>
</comment>
<sequence length="54" mass="6146">MMITKQSYQRFALMRVFVFSLSAFIFNTTEFVPVALLSDIAKSFEMESATVGLM</sequence>
<gene>
    <name evidence="1" type="ORF">EGV97_09795</name>
</gene>
<feature type="non-terminal residue" evidence="1">
    <location>
        <position position="54"/>
    </location>
</feature>
<dbReference type="AlphaFoldDB" id="A0A7Z6UXI7"/>
<evidence type="ECO:0000313" key="2">
    <source>
        <dbReference type="Proteomes" id="UP000276972"/>
    </source>
</evidence>
<keyword evidence="1" id="KW-0762">Sugar transport</keyword>
<keyword evidence="1" id="KW-0813">Transport</keyword>
<dbReference type="Proteomes" id="UP000276972">
    <property type="component" value="Unassembled WGS sequence"/>
</dbReference>
<reference evidence="1 2" key="1">
    <citation type="submission" date="2018-11" db="EMBL/GenBank/DDBJ databases">
        <authorList>
            <person name="Gutierrez A.J."/>
            <person name="Bravo M."/>
        </authorList>
    </citation>
    <scope>NUCLEOTIDE SEQUENCE [LARGE SCALE GENOMIC DNA]</scope>
    <source>
        <strain evidence="1 2">22388</strain>
    </source>
</reference>
<accession>A0A7Z6UXI7</accession>
<evidence type="ECO:0000313" key="1">
    <source>
        <dbReference type="EMBL" id="RPF65937.1"/>
    </source>
</evidence>
<dbReference type="EMBL" id="RPFP01000223">
    <property type="protein sequence ID" value="RPF65937.1"/>
    <property type="molecule type" value="Genomic_DNA"/>
</dbReference>
<protein>
    <submittedName>
        <fullName evidence="1">Sugar transporter</fullName>
    </submittedName>
</protein>
<organism evidence="1 2">
    <name type="scientific">Helicobacter pylori</name>
    <name type="common">Campylobacter pylori</name>
    <dbReference type="NCBI Taxonomy" id="210"/>
    <lineage>
        <taxon>Bacteria</taxon>
        <taxon>Pseudomonadati</taxon>
        <taxon>Campylobacterota</taxon>
        <taxon>Epsilonproteobacteria</taxon>
        <taxon>Campylobacterales</taxon>
        <taxon>Helicobacteraceae</taxon>
        <taxon>Helicobacter</taxon>
    </lineage>
</organism>
<proteinExistence type="predicted"/>
<name>A0A7Z6UXI7_HELPX</name>